<gene>
    <name evidence="2" type="ORF">HRJ53_27055</name>
</gene>
<reference evidence="2" key="1">
    <citation type="submission" date="2020-06" db="EMBL/GenBank/DDBJ databases">
        <title>Legume-microbial interactions unlock mineral nutrients during tropical forest succession.</title>
        <authorList>
            <person name="Epihov D.Z."/>
        </authorList>
    </citation>
    <scope>NUCLEOTIDE SEQUENCE [LARGE SCALE GENOMIC DNA]</scope>
    <source>
        <strain evidence="2">Pan2503</strain>
    </source>
</reference>
<feature type="transmembrane region" description="Helical" evidence="1">
    <location>
        <begin position="337"/>
        <end position="354"/>
    </location>
</feature>
<evidence type="ECO:0000256" key="1">
    <source>
        <dbReference type="SAM" id="Phobius"/>
    </source>
</evidence>
<keyword evidence="3" id="KW-1185">Reference proteome</keyword>
<sequence length="365" mass="41300">MSHAGYRIPGYDPRPWIERLKAWDPQNGFPYLLEADANVHWWEPPWTQYAATPAGLRHALAGEPRWRLPMERAFRSPRLDFYEAEQFALDRQVLGEQGFDRPDMLLAARWSEAHPDLVAVTLYAGRQLDDVGKAAEKAGSTDEALAAYWSVVRFADRLRATPVDTTELCANRLHRDAYHLLLPLLRSKGRTAEAAAVESALAMLPRFDYNRSGSADSSREAAGRRSGQVTLVFAVFVSVLGLATMLWLALVIVLRWKQNADSLGRFLNGLASPLRFAPPALVLASVGLFLGYYPYARSIAEIHSYQELEYGYVPFLMGLYDLTPLDEVWLSHMLWPSIWSAFVALVGLCLLWWVRHRERPDRSDA</sequence>
<evidence type="ECO:0000313" key="3">
    <source>
        <dbReference type="Proteomes" id="UP000567293"/>
    </source>
</evidence>
<protein>
    <submittedName>
        <fullName evidence="2">Uncharacterized protein</fullName>
    </submittedName>
</protein>
<evidence type="ECO:0000313" key="2">
    <source>
        <dbReference type="EMBL" id="MBA0088664.1"/>
    </source>
</evidence>
<feature type="transmembrane region" description="Helical" evidence="1">
    <location>
        <begin position="276"/>
        <end position="296"/>
    </location>
</feature>
<dbReference type="EMBL" id="JACDQQ010002619">
    <property type="protein sequence ID" value="MBA0088664.1"/>
    <property type="molecule type" value="Genomic_DNA"/>
</dbReference>
<organism evidence="2 3">
    <name type="scientific">Candidatus Acidiferrum panamense</name>
    <dbReference type="NCBI Taxonomy" id="2741543"/>
    <lineage>
        <taxon>Bacteria</taxon>
        <taxon>Pseudomonadati</taxon>
        <taxon>Acidobacteriota</taxon>
        <taxon>Terriglobia</taxon>
        <taxon>Candidatus Acidiferrales</taxon>
        <taxon>Candidatus Acidiferrum</taxon>
    </lineage>
</organism>
<keyword evidence="1" id="KW-1133">Transmembrane helix</keyword>
<keyword evidence="1" id="KW-0812">Transmembrane</keyword>
<comment type="caution">
    <text evidence="2">The sequence shown here is derived from an EMBL/GenBank/DDBJ whole genome shotgun (WGS) entry which is preliminary data.</text>
</comment>
<keyword evidence="1" id="KW-0472">Membrane</keyword>
<feature type="transmembrane region" description="Helical" evidence="1">
    <location>
        <begin position="229"/>
        <end position="256"/>
    </location>
</feature>
<dbReference type="AlphaFoldDB" id="A0A7V8SZY9"/>
<accession>A0A7V8SZY9</accession>
<dbReference type="Proteomes" id="UP000567293">
    <property type="component" value="Unassembled WGS sequence"/>
</dbReference>
<proteinExistence type="predicted"/>
<name>A0A7V8SZY9_9BACT</name>